<dbReference type="PROSITE" id="PS52016">
    <property type="entry name" value="TONB_DEPENDENT_REC_3"/>
    <property type="match status" value="1"/>
</dbReference>
<dbReference type="Pfam" id="PF13715">
    <property type="entry name" value="CarbopepD_reg_2"/>
    <property type="match status" value="1"/>
</dbReference>
<comment type="subcellular location">
    <subcellularLocation>
        <location evidence="1 14">Cell outer membrane</location>
        <topology evidence="1 14">Multi-pass membrane protein</topology>
    </subcellularLocation>
</comment>
<dbReference type="Pfam" id="PF07715">
    <property type="entry name" value="Plug"/>
    <property type="match status" value="1"/>
</dbReference>
<dbReference type="InterPro" id="IPR010105">
    <property type="entry name" value="TonB_sidphr_rcpt"/>
</dbReference>
<evidence type="ECO:0000256" key="1">
    <source>
        <dbReference type="ARBA" id="ARBA00004571"/>
    </source>
</evidence>
<evidence type="ECO:0000259" key="18">
    <source>
        <dbReference type="Pfam" id="PF07715"/>
    </source>
</evidence>
<evidence type="ECO:0000256" key="12">
    <source>
        <dbReference type="ARBA" id="ARBA00023170"/>
    </source>
</evidence>
<evidence type="ECO:0000259" key="17">
    <source>
        <dbReference type="Pfam" id="PF00593"/>
    </source>
</evidence>
<keyword evidence="6 14" id="KW-0812">Transmembrane</keyword>
<keyword evidence="11 14" id="KW-0472">Membrane</keyword>
<keyword evidence="9" id="KW-0406">Ion transport</keyword>
<dbReference type="RefSeq" id="WP_271337512.1">
    <property type="nucleotide sequence ID" value="NZ_JAMZNK010000040.1"/>
</dbReference>
<feature type="domain" description="TonB-dependent receptor plug" evidence="18">
    <location>
        <begin position="139"/>
        <end position="233"/>
    </location>
</feature>
<evidence type="ECO:0000313" key="19">
    <source>
        <dbReference type="EMBL" id="MDA6071723.1"/>
    </source>
</evidence>
<evidence type="ECO:0000256" key="4">
    <source>
        <dbReference type="ARBA" id="ARBA00022452"/>
    </source>
</evidence>
<protein>
    <submittedName>
        <fullName evidence="19">TonB-dependent receptor</fullName>
    </submittedName>
</protein>
<dbReference type="NCBIfam" id="TIGR01783">
    <property type="entry name" value="TonB-siderophor"/>
    <property type="match status" value="1"/>
</dbReference>
<dbReference type="Gene3D" id="2.170.130.10">
    <property type="entry name" value="TonB-dependent receptor, plug domain"/>
    <property type="match status" value="1"/>
</dbReference>
<feature type="chain" id="PRO_5046075641" evidence="16">
    <location>
        <begin position="25"/>
        <end position="818"/>
    </location>
</feature>
<feature type="domain" description="TonB-dependent receptor-like beta-barrel" evidence="17">
    <location>
        <begin position="344"/>
        <end position="790"/>
    </location>
</feature>
<comment type="caution">
    <text evidence="19">The sequence shown here is derived from an EMBL/GenBank/DDBJ whole genome shotgun (WGS) entry which is preliminary data.</text>
</comment>
<dbReference type="InterPro" id="IPR037066">
    <property type="entry name" value="Plug_dom_sf"/>
</dbReference>
<proteinExistence type="inferred from homology"/>
<evidence type="ECO:0000256" key="15">
    <source>
        <dbReference type="RuleBase" id="RU003357"/>
    </source>
</evidence>
<keyword evidence="20" id="KW-1185">Reference proteome</keyword>
<evidence type="ECO:0000256" key="13">
    <source>
        <dbReference type="ARBA" id="ARBA00023237"/>
    </source>
</evidence>
<dbReference type="PANTHER" id="PTHR32552:SF68">
    <property type="entry name" value="FERRICHROME OUTER MEMBRANE TRANSPORTER_PHAGE RECEPTOR"/>
    <property type="match status" value="1"/>
</dbReference>
<dbReference type="SUPFAM" id="SSF49452">
    <property type="entry name" value="Starch-binding domain-like"/>
    <property type="match status" value="1"/>
</dbReference>
<evidence type="ECO:0000256" key="16">
    <source>
        <dbReference type="SAM" id="SignalP"/>
    </source>
</evidence>
<evidence type="ECO:0000256" key="7">
    <source>
        <dbReference type="ARBA" id="ARBA00022729"/>
    </source>
</evidence>
<evidence type="ECO:0000313" key="20">
    <source>
        <dbReference type="Proteomes" id="UP001212170"/>
    </source>
</evidence>
<dbReference type="PANTHER" id="PTHR32552">
    <property type="entry name" value="FERRICHROME IRON RECEPTOR-RELATED"/>
    <property type="match status" value="1"/>
</dbReference>
<evidence type="ECO:0000256" key="6">
    <source>
        <dbReference type="ARBA" id="ARBA00022692"/>
    </source>
</evidence>
<evidence type="ECO:0000256" key="14">
    <source>
        <dbReference type="PROSITE-ProRule" id="PRU01360"/>
    </source>
</evidence>
<keyword evidence="4 14" id="KW-1134">Transmembrane beta strand</keyword>
<keyword evidence="10 15" id="KW-0798">TonB box</keyword>
<evidence type="ECO:0000256" key="9">
    <source>
        <dbReference type="ARBA" id="ARBA00023065"/>
    </source>
</evidence>
<dbReference type="Gene3D" id="2.60.40.1120">
    <property type="entry name" value="Carboxypeptidase-like, regulatory domain"/>
    <property type="match status" value="1"/>
</dbReference>
<dbReference type="SUPFAM" id="SSF56935">
    <property type="entry name" value="Porins"/>
    <property type="match status" value="1"/>
</dbReference>
<evidence type="ECO:0000256" key="10">
    <source>
        <dbReference type="ARBA" id="ARBA00023077"/>
    </source>
</evidence>
<dbReference type="InterPro" id="IPR012910">
    <property type="entry name" value="Plug_dom"/>
</dbReference>
<organism evidence="19 20">
    <name type="scientific">Flavobacterium azizsancarii</name>
    <dbReference type="NCBI Taxonomy" id="2961580"/>
    <lineage>
        <taxon>Bacteria</taxon>
        <taxon>Pseudomonadati</taxon>
        <taxon>Bacteroidota</taxon>
        <taxon>Flavobacteriia</taxon>
        <taxon>Flavobacteriales</taxon>
        <taxon>Flavobacteriaceae</taxon>
        <taxon>Flavobacterium</taxon>
    </lineage>
</organism>
<comment type="similarity">
    <text evidence="2 14 15">Belongs to the TonB-dependent receptor family.</text>
</comment>
<gene>
    <name evidence="19" type="ORF">NJT12_19030</name>
</gene>
<evidence type="ECO:0000256" key="2">
    <source>
        <dbReference type="ARBA" id="ARBA00009810"/>
    </source>
</evidence>
<evidence type="ECO:0000256" key="11">
    <source>
        <dbReference type="ARBA" id="ARBA00023136"/>
    </source>
</evidence>
<keyword evidence="5" id="KW-0410">Iron transport</keyword>
<evidence type="ECO:0000256" key="5">
    <source>
        <dbReference type="ARBA" id="ARBA00022496"/>
    </source>
</evidence>
<dbReference type="CDD" id="cd01347">
    <property type="entry name" value="ligand_gated_channel"/>
    <property type="match status" value="1"/>
</dbReference>
<dbReference type="Pfam" id="PF00593">
    <property type="entry name" value="TonB_dep_Rec_b-barrel"/>
    <property type="match status" value="1"/>
</dbReference>
<keyword evidence="13 14" id="KW-0998">Cell outer membrane</keyword>
<dbReference type="Gene3D" id="2.40.170.20">
    <property type="entry name" value="TonB-dependent receptor, beta-barrel domain"/>
    <property type="match status" value="1"/>
</dbReference>
<evidence type="ECO:0000256" key="8">
    <source>
        <dbReference type="ARBA" id="ARBA00023004"/>
    </source>
</evidence>
<keyword evidence="7 16" id="KW-0732">Signal</keyword>
<evidence type="ECO:0000256" key="3">
    <source>
        <dbReference type="ARBA" id="ARBA00022448"/>
    </source>
</evidence>
<dbReference type="InterPro" id="IPR013784">
    <property type="entry name" value="Carb-bd-like_fold"/>
</dbReference>
<dbReference type="InterPro" id="IPR036942">
    <property type="entry name" value="Beta-barrel_TonB_sf"/>
</dbReference>
<keyword evidence="3 14" id="KW-0813">Transport</keyword>
<dbReference type="InterPro" id="IPR000531">
    <property type="entry name" value="Beta-barrel_TonB"/>
</dbReference>
<keyword evidence="8" id="KW-0408">Iron</keyword>
<dbReference type="EMBL" id="JAMZNK010000040">
    <property type="protein sequence ID" value="MDA6071723.1"/>
    <property type="molecule type" value="Genomic_DNA"/>
</dbReference>
<accession>A0ABT4WGL3</accession>
<feature type="signal peptide" evidence="16">
    <location>
        <begin position="1"/>
        <end position="24"/>
    </location>
</feature>
<dbReference type="Proteomes" id="UP001212170">
    <property type="component" value="Unassembled WGS sequence"/>
</dbReference>
<name>A0ABT4WGL3_9FLAO</name>
<keyword evidence="12 19" id="KW-0675">Receptor</keyword>
<sequence>MKNKFIISFLSFCFFLLATVNISAQEKASLKGKISLSDNESPEGISVALKGTRFGATTDQDGNYRIKNIKPGTYTLKVSGVGYTSTEKKITINEGEEAIQNVNLISNSEELTEVVVKGGKNHFARKENQQVSRLPLKNLENPQVYTTITGEVLKEQVVTNFDDALKNASGITQLWAATGRGGDGAGYYSLRGFAVQPTMVNGLPGLTNGSLDPANVDRIEIIKGPSGTLFGSSLISYGGLINTTTKRPYKGFGGEVNYTGGSYGLNRVTVDLNTPLNDKKTINFRVNSAYNKQESFQDAGFRESFFIAPSLSYEVNDRLSFLVNTEFMSNETTNPTMLFLDRSNPLRVHNISELKYDNKRSYTSNELTLKTPSYNIQAQMNYKFSDQWRSQTVFSSSSAKSTGNYAYLYEETSDPKYKDLNSGIVLGRSFNYQDSKNLTTDIQQNFIGDFKIGDLRNRLVVGFDYFNRTATDHGSGYFTNGIVYIGDDLQNFNSHFGPSNGGDTGILTKAASDIIVGNGPRNNSKTKQEVYSAYFSDVFNFTPALSAMVSLRADRFINSGDVSTNTDNYNQTAFSPKFGLVYQPILDKVSLFANYMNGFANVAPGEDVNGTTRTPRNFNPEHANQFEAGTKLNLLKDKVYATFSYYDIKVTDQVYSIRTSATQVTNYQNGGQHNKGFEAEIVANPVPGLNIMLGYSYNDAKLTAGDPDFVGFRPESSGPQNLANLWASYKFTQGSLRGFGLGFGGNYVGDNKIMNRATAGTFTIPEYVALNSSLFYNAEKFAINLKVNNITNEEIYDGWSTIHPKDPRTFAASFTYKF</sequence>
<dbReference type="InterPro" id="IPR039426">
    <property type="entry name" value="TonB-dep_rcpt-like"/>
</dbReference>
<reference evidence="19 20" key="1">
    <citation type="journal article" date="2023" name="Chemosphere">
        <title>Whole genome analysis of Flavobacterium aziz-sancarii sp. nov., isolated from Ardley Island (Antarctica), revealed a rich resistome and bioremediation potential.</title>
        <authorList>
            <person name="Otur C."/>
            <person name="Okay S."/>
            <person name="Kurt-Kizildogan A."/>
        </authorList>
    </citation>
    <scope>NUCLEOTIDE SEQUENCE [LARGE SCALE GENOMIC DNA]</scope>
    <source>
        <strain evidence="19 20">AC</strain>
    </source>
</reference>